<reference evidence="1 2" key="1">
    <citation type="submission" date="2009-08" db="EMBL/GenBank/DDBJ databases">
        <title>The draft genome of Rhodobacter sp. SW2.</title>
        <authorList>
            <consortium name="US DOE Joint Genome Institute (JGI-PGF)"/>
            <person name="Lucas S."/>
            <person name="Copeland A."/>
            <person name="Lapidus A."/>
            <person name="Glavina del Rio T."/>
            <person name="Tice H."/>
            <person name="Bruce D."/>
            <person name="Goodwin L."/>
            <person name="Pitluck S."/>
            <person name="Larimer F."/>
            <person name="Land M.L."/>
            <person name="Hauser L."/>
            <person name="Emerson D."/>
        </authorList>
    </citation>
    <scope>NUCLEOTIDE SEQUENCE [LARGE SCALE GENOMIC DNA]</scope>
    <source>
        <strain evidence="1 2">SW2</strain>
    </source>
</reference>
<keyword evidence="2" id="KW-1185">Reference proteome</keyword>
<sequence length="381" mass="40862">MSDPDLPLWPFPVRQPVSEVLEWQTDVLACAAAEQRLALRAAPRESLTYTHLLDAGGLARAAALARAGYLGDGLLPLWHQAGRAATDLAADDSVIFLDTAAADYRAPGEAIVALDGGEALRVAVAAVWPDRLELSSPVGAALTRPLVAPARRAFLTAPVSIERRRQSLGSVTASFALRDGADLGTSADPAATSHLGLAVLTDPAVLRQPLAASLAQSLEIIDNGFGPLVAEPLLNYPQERCSLTLIDRGRSAIWSRRRWLHRLRGRQGAFWLPSWGRELRLQAAVPANATSMIVAPLEDLTLWPGRQVMFERTSGPICRAITAASYHALGARLSIAAPGITIAAATPVHLLTRMRLDTDRIEFEHFASRTEFSLALISVPA</sequence>
<comment type="caution">
    <text evidence="1">The sequence shown here is derived from an EMBL/GenBank/DDBJ whole genome shotgun (WGS) entry which is preliminary data.</text>
</comment>
<evidence type="ECO:0000313" key="1">
    <source>
        <dbReference type="EMBL" id="EEW24053.1"/>
    </source>
</evidence>
<protein>
    <submittedName>
        <fullName evidence="1">Uncharacterized protein</fullName>
    </submittedName>
</protein>
<dbReference type="RefSeq" id="WP_008032492.1">
    <property type="nucleotide sequence ID" value="NZ_ACYY01000027.1"/>
</dbReference>
<dbReference type="AlphaFoldDB" id="C8S4Q4"/>
<evidence type="ECO:0000313" key="2">
    <source>
        <dbReference type="Proteomes" id="UP000010121"/>
    </source>
</evidence>
<dbReference type="Proteomes" id="UP000010121">
    <property type="component" value="Unassembled WGS sequence"/>
</dbReference>
<dbReference type="STRING" id="371731.Rsw2DRAFT_3032"/>
<dbReference type="eggNOG" id="COG2304">
    <property type="taxonomic scope" value="Bacteria"/>
</dbReference>
<dbReference type="EMBL" id="ACYY01000027">
    <property type="protein sequence ID" value="EEW24053.1"/>
    <property type="molecule type" value="Genomic_DNA"/>
</dbReference>
<name>C8S4Q4_9RHOB</name>
<proteinExistence type="predicted"/>
<dbReference type="OrthoDB" id="6986040at2"/>
<gene>
    <name evidence="1" type="ORF">Rsw2DRAFT_3032</name>
</gene>
<accession>C8S4Q4</accession>
<organism evidence="1 2">
    <name type="scientific">Rhodobacter ferrooxidans</name>
    <dbReference type="NCBI Taxonomy" id="371731"/>
    <lineage>
        <taxon>Bacteria</taxon>
        <taxon>Pseudomonadati</taxon>
        <taxon>Pseudomonadota</taxon>
        <taxon>Alphaproteobacteria</taxon>
        <taxon>Rhodobacterales</taxon>
        <taxon>Rhodobacter group</taxon>
        <taxon>Rhodobacter</taxon>
    </lineage>
</organism>